<evidence type="ECO:0000313" key="2">
    <source>
        <dbReference type="EnsemblMetazoa" id="AALB014647-PA"/>
    </source>
</evidence>
<organism evidence="2 3">
    <name type="scientific">Anopheles albimanus</name>
    <name type="common">New world malaria mosquito</name>
    <dbReference type="NCBI Taxonomy" id="7167"/>
    <lineage>
        <taxon>Eukaryota</taxon>
        <taxon>Metazoa</taxon>
        <taxon>Ecdysozoa</taxon>
        <taxon>Arthropoda</taxon>
        <taxon>Hexapoda</taxon>
        <taxon>Insecta</taxon>
        <taxon>Pterygota</taxon>
        <taxon>Neoptera</taxon>
        <taxon>Endopterygota</taxon>
        <taxon>Diptera</taxon>
        <taxon>Nematocera</taxon>
        <taxon>Culicoidea</taxon>
        <taxon>Culicidae</taxon>
        <taxon>Anophelinae</taxon>
        <taxon>Anopheles</taxon>
    </lineage>
</organism>
<name>A0A182FYF5_ANOAL</name>
<evidence type="ECO:0000256" key="1">
    <source>
        <dbReference type="SAM" id="MobiDB-lite"/>
    </source>
</evidence>
<dbReference type="EnsemblMetazoa" id="AALB014647-RA">
    <property type="protein sequence ID" value="AALB014647-PA"/>
    <property type="gene ID" value="AALB014647"/>
</dbReference>
<feature type="compositionally biased region" description="Polar residues" evidence="1">
    <location>
        <begin position="18"/>
        <end position="37"/>
    </location>
</feature>
<evidence type="ECO:0000313" key="3">
    <source>
        <dbReference type="Proteomes" id="UP000069272"/>
    </source>
</evidence>
<keyword evidence="3" id="KW-1185">Reference proteome</keyword>
<protein>
    <submittedName>
        <fullName evidence="2">Uncharacterized protein</fullName>
    </submittedName>
</protein>
<accession>A0A182FYF5</accession>
<sequence length="37" mass="4144">MLPSRLRSADRGTRNRRTGVSYNNHPKRTSITGSAKT</sequence>
<dbReference type="VEuPathDB" id="VectorBase:AALB014647"/>
<dbReference type="AlphaFoldDB" id="A0A182FYF5"/>
<reference evidence="2" key="2">
    <citation type="submission" date="2022-08" db="UniProtKB">
        <authorList>
            <consortium name="EnsemblMetazoa"/>
        </authorList>
    </citation>
    <scope>IDENTIFICATION</scope>
    <source>
        <strain evidence="2">STECLA/ALBI9_A</strain>
    </source>
</reference>
<feature type="region of interest" description="Disordered" evidence="1">
    <location>
        <begin position="1"/>
        <end position="37"/>
    </location>
</feature>
<proteinExistence type="predicted"/>
<dbReference type="Proteomes" id="UP000069272">
    <property type="component" value="Chromosome 2R"/>
</dbReference>
<reference evidence="2 3" key="1">
    <citation type="journal article" date="2017" name="G3 (Bethesda)">
        <title>The Physical Genome Mapping of Anopheles albimanus Corrected Scaffold Misassemblies and Identified Interarm Rearrangements in Genus Anopheles.</title>
        <authorList>
            <person name="Artemov G.N."/>
            <person name="Peery A.N."/>
            <person name="Jiang X."/>
            <person name="Tu Z."/>
            <person name="Stegniy V.N."/>
            <person name="Sharakhova M.V."/>
            <person name="Sharakhov I.V."/>
        </authorList>
    </citation>
    <scope>NUCLEOTIDE SEQUENCE [LARGE SCALE GENOMIC DNA]</scope>
    <source>
        <strain evidence="2 3">ALBI9_A</strain>
    </source>
</reference>